<feature type="transmembrane region" description="Helical" evidence="2">
    <location>
        <begin position="170"/>
        <end position="191"/>
    </location>
</feature>
<keyword evidence="2" id="KW-0812">Transmembrane</keyword>
<organism evidence="3 4">
    <name type="scientific">Gymnopilus dilepis</name>
    <dbReference type="NCBI Taxonomy" id="231916"/>
    <lineage>
        <taxon>Eukaryota</taxon>
        <taxon>Fungi</taxon>
        <taxon>Dikarya</taxon>
        <taxon>Basidiomycota</taxon>
        <taxon>Agaricomycotina</taxon>
        <taxon>Agaricomycetes</taxon>
        <taxon>Agaricomycetidae</taxon>
        <taxon>Agaricales</taxon>
        <taxon>Agaricineae</taxon>
        <taxon>Hymenogastraceae</taxon>
        <taxon>Gymnopilus</taxon>
    </lineage>
</organism>
<evidence type="ECO:0000256" key="2">
    <source>
        <dbReference type="SAM" id="Phobius"/>
    </source>
</evidence>
<sequence length="324" mass="34589">MQNSTKIIDDQDPSVLYSPGWRRKGTPNFEFDNTTSKANTPGLTATLNFTGVGIKVFGTIAADGVGNAPKSSYAVDALPVQGFTGTQQSDTQYRVLFFQSRPLLPGSHTLIVTNIGKNASLFLDYFEVDEGYPTPTTTTVTVSAISWSSGVASVQSSTINVLEANSTPHILVVVTALLGGFLVLSLFYLAVLHFRRRRRAIASIGTGTDTQPTGNRQAIQMKALPVQLANGTPAIHKEGGSFLPSQSPRRYLSSKVDSHSKHINATSPRCVSVSTSNTSGDTDVTESMSEDDSIVNYPLINIAPVSAQAGMASKLQTRLDTVES</sequence>
<feature type="region of interest" description="Disordered" evidence="1">
    <location>
        <begin position="270"/>
        <end position="289"/>
    </location>
</feature>
<protein>
    <submittedName>
        <fullName evidence="3">Uncharacterized protein</fullName>
    </submittedName>
</protein>
<evidence type="ECO:0000313" key="3">
    <source>
        <dbReference type="EMBL" id="PPQ97222.1"/>
    </source>
</evidence>
<dbReference type="EMBL" id="NHYE01001276">
    <property type="protein sequence ID" value="PPQ97222.1"/>
    <property type="molecule type" value="Genomic_DNA"/>
</dbReference>
<gene>
    <name evidence="3" type="ORF">CVT26_000748</name>
</gene>
<evidence type="ECO:0000256" key="1">
    <source>
        <dbReference type="SAM" id="MobiDB-lite"/>
    </source>
</evidence>
<keyword evidence="2" id="KW-0472">Membrane</keyword>
<reference evidence="3 4" key="1">
    <citation type="journal article" date="2018" name="Evol. Lett.">
        <title>Horizontal gene cluster transfer increased hallucinogenic mushroom diversity.</title>
        <authorList>
            <person name="Reynolds H.T."/>
            <person name="Vijayakumar V."/>
            <person name="Gluck-Thaler E."/>
            <person name="Korotkin H.B."/>
            <person name="Matheny P.B."/>
            <person name="Slot J.C."/>
        </authorList>
    </citation>
    <scope>NUCLEOTIDE SEQUENCE [LARGE SCALE GENOMIC DNA]</scope>
    <source>
        <strain evidence="3 4">SRW20</strain>
    </source>
</reference>
<name>A0A409Y2K8_9AGAR</name>
<keyword evidence="2" id="KW-1133">Transmembrane helix</keyword>
<feature type="compositionally biased region" description="Polar residues" evidence="1">
    <location>
        <begin position="270"/>
        <end position="287"/>
    </location>
</feature>
<comment type="caution">
    <text evidence="3">The sequence shown here is derived from an EMBL/GenBank/DDBJ whole genome shotgun (WGS) entry which is preliminary data.</text>
</comment>
<proteinExistence type="predicted"/>
<evidence type="ECO:0000313" key="4">
    <source>
        <dbReference type="Proteomes" id="UP000284706"/>
    </source>
</evidence>
<keyword evidence="4" id="KW-1185">Reference proteome</keyword>
<dbReference type="AlphaFoldDB" id="A0A409Y2K8"/>
<dbReference type="Gene3D" id="2.60.120.260">
    <property type="entry name" value="Galactose-binding domain-like"/>
    <property type="match status" value="1"/>
</dbReference>
<accession>A0A409Y2K8</accession>
<dbReference type="Proteomes" id="UP000284706">
    <property type="component" value="Unassembled WGS sequence"/>
</dbReference>
<dbReference type="InParanoid" id="A0A409Y2K8"/>
<dbReference type="OrthoDB" id="3265734at2759"/>